<dbReference type="HAMAP" id="MF_02089">
    <property type="entry name" value="QueH"/>
    <property type="match status" value="1"/>
</dbReference>
<dbReference type="EMBL" id="QGGI01000002">
    <property type="protein sequence ID" value="PWJ96199.1"/>
    <property type="molecule type" value="Genomic_DNA"/>
</dbReference>
<comment type="caution">
    <text evidence="18">The sequence shown here is derived from an EMBL/GenBank/DDBJ whole genome shotgun (WGS) entry which is preliminary data.</text>
</comment>
<keyword evidence="6 17" id="KW-0004">4Fe-4S</keyword>
<dbReference type="Proteomes" id="UP000245921">
    <property type="component" value="Unassembled WGS sequence"/>
</dbReference>
<keyword evidence="13 17" id="KW-1015">Disulfide bond</keyword>
<evidence type="ECO:0000256" key="17">
    <source>
        <dbReference type="HAMAP-Rule" id="MF_02089"/>
    </source>
</evidence>
<protein>
    <recommendedName>
        <fullName evidence="5 17">Epoxyqueuosine reductase QueH</fullName>
        <ecNumber evidence="4 17">1.17.99.6</ecNumber>
    </recommendedName>
    <alternativeName>
        <fullName evidence="15 17">Queuosine biosynthesis protein QueH</fullName>
    </alternativeName>
</protein>
<keyword evidence="9 17" id="KW-0671">Queuosine biosynthesis</keyword>
<evidence type="ECO:0000313" key="18">
    <source>
        <dbReference type="EMBL" id="PWJ96199.1"/>
    </source>
</evidence>
<evidence type="ECO:0000256" key="6">
    <source>
        <dbReference type="ARBA" id="ARBA00022485"/>
    </source>
</evidence>
<evidence type="ECO:0000256" key="11">
    <source>
        <dbReference type="ARBA" id="ARBA00023004"/>
    </source>
</evidence>
<dbReference type="RefSeq" id="WP_158274746.1">
    <property type="nucleotide sequence ID" value="NZ_QGGI01000002.1"/>
</dbReference>
<evidence type="ECO:0000313" key="19">
    <source>
        <dbReference type="Proteomes" id="UP000245921"/>
    </source>
</evidence>
<evidence type="ECO:0000256" key="12">
    <source>
        <dbReference type="ARBA" id="ARBA00023014"/>
    </source>
</evidence>
<feature type="binding site" evidence="17">
    <location>
        <position position="86"/>
    </location>
    <ligand>
        <name>[4Fe-4S] cluster</name>
        <dbReference type="ChEBI" id="CHEBI:49883"/>
    </ligand>
</feature>
<dbReference type="Pfam" id="PF02677">
    <property type="entry name" value="QueH"/>
    <property type="match status" value="1"/>
</dbReference>
<accession>A0AA45C8P2</accession>
<comment type="catalytic activity">
    <reaction evidence="16 17">
        <text>epoxyqueuosine(34) in tRNA + AH2 = queuosine(34) in tRNA + A + H2O</text>
        <dbReference type="Rhea" id="RHEA:32159"/>
        <dbReference type="Rhea" id="RHEA-COMP:18571"/>
        <dbReference type="Rhea" id="RHEA-COMP:18582"/>
        <dbReference type="ChEBI" id="CHEBI:13193"/>
        <dbReference type="ChEBI" id="CHEBI:15377"/>
        <dbReference type="ChEBI" id="CHEBI:17499"/>
        <dbReference type="ChEBI" id="CHEBI:194431"/>
        <dbReference type="ChEBI" id="CHEBI:194443"/>
        <dbReference type="EC" id="1.17.99.6"/>
    </reaction>
</comment>
<evidence type="ECO:0000256" key="16">
    <source>
        <dbReference type="ARBA" id="ARBA00047415"/>
    </source>
</evidence>
<keyword evidence="8 17" id="KW-0479">Metal-binding</keyword>
<sequence length="266" mass="31731">MKLLLHVCCAPDLTISYKRLIEQNINPTLYFYNPNIHPIDEYKKRLNEVIKLKKIWYLENIEAEYKQKEFFNAINKNLNNNRCYECIKLRLKKSAEIAKKNNFENFSTTLFASPRKNHDMIKSIGEKIAKDFELNFMYFNFRANDGVKEAAKLCRNMNIYRQTYCGCSYSIFEAKKLEKISKEEKYNNLVENIGEKNANMYFKNFKKDVLKIPQDIPYSVIKDNINILKNFKPRIILIKKEIAQEFNIVKSGRIKLKDWKGKFIVW</sequence>
<comment type="similarity">
    <text evidence="3 17">Belongs to the QueH family.</text>
</comment>
<evidence type="ECO:0000256" key="1">
    <source>
        <dbReference type="ARBA" id="ARBA00002268"/>
    </source>
</evidence>
<dbReference type="AlphaFoldDB" id="A0AA45C8P2"/>
<gene>
    <name evidence="17" type="primary">queH</name>
    <name evidence="18" type="ORF">C7380_102110</name>
</gene>
<feature type="binding site" evidence="17">
    <location>
        <position position="83"/>
    </location>
    <ligand>
        <name>[4Fe-4S] cluster</name>
        <dbReference type="ChEBI" id="CHEBI:49883"/>
    </ligand>
</feature>
<keyword evidence="7 17" id="KW-0819">tRNA processing</keyword>
<keyword evidence="11 17" id="KW-0408">Iron</keyword>
<proteinExistence type="inferred from homology"/>
<name>A0AA45C8P2_9BACT</name>
<evidence type="ECO:0000256" key="15">
    <source>
        <dbReference type="ARBA" id="ARBA00031446"/>
    </source>
</evidence>
<dbReference type="GO" id="GO:0046872">
    <property type="term" value="F:metal ion binding"/>
    <property type="evidence" value="ECO:0007669"/>
    <property type="project" value="UniProtKB-KW"/>
</dbReference>
<evidence type="ECO:0000256" key="7">
    <source>
        <dbReference type="ARBA" id="ARBA00022694"/>
    </source>
</evidence>
<feature type="binding site" evidence="17">
    <location>
        <position position="8"/>
    </location>
    <ligand>
        <name>[4Fe-4S] cluster</name>
        <dbReference type="ChEBI" id="CHEBI:49883"/>
    </ligand>
</feature>
<dbReference type="GO" id="GO:0008616">
    <property type="term" value="P:tRNA queuosine(34) biosynthetic process"/>
    <property type="evidence" value="ECO:0007669"/>
    <property type="project" value="UniProtKB-UniRule"/>
</dbReference>
<keyword evidence="10 17" id="KW-0560">Oxidoreductase</keyword>
<keyword evidence="12 17" id="KW-0411">Iron-sulfur</keyword>
<feature type="disulfide bond" description="Redox-active" evidence="17">
    <location>
        <begin position="165"/>
        <end position="167"/>
    </location>
</feature>
<evidence type="ECO:0000256" key="9">
    <source>
        <dbReference type="ARBA" id="ARBA00022785"/>
    </source>
</evidence>
<keyword evidence="19" id="KW-1185">Reference proteome</keyword>
<evidence type="ECO:0000256" key="10">
    <source>
        <dbReference type="ARBA" id="ARBA00023002"/>
    </source>
</evidence>
<dbReference type="InterPro" id="IPR003828">
    <property type="entry name" value="QueH"/>
</dbReference>
<evidence type="ECO:0000256" key="2">
    <source>
        <dbReference type="ARBA" id="ARBA00004691"/>
    </source>
</evidence>
<feature type="binding site" evidence="17">
    <location>
        <position position="9"/>
    </location>
    <ligand>
        <name>[4Fe-4S] cluster</name>
        <dbReference type="ChEBI" id="CHEBI:49883"/>
    </ligand>
</feature>
<dbReference type="EC" id="1.17.99.6" evidence="4 17"/>
<dbReference type="PANTHER" id="PTHR36701:SF1">
    <property type="entry name" value="EPOXYQUEUOSINE REDUCTASE QUEH"/>
    <property type="match status" value="1"/>
</dbReference>
<reference evidence="18 19" key="1">
    <citation type="submission" date="2018-05" db="EMBL/GenBank/DDBJ databases">
        <title>Genomic Encyclopedia of Type Strains, Phase IV (KMG-IV): sequencing the most valuable type-strain genomes for metagenomic binning, comparative biology and taxonomic classification.</title>
        <authorList>
            <person name="Goeker M."/>
        </authorList>
    </citation>
    <scope>NUCLEOTIDE SEQUENCE [LARGE SCALE GENOMIC DNA]</scope>
    <source>
        <strain evidence="18 19">DSM 24906</strain>
    </source>
</reference>
<dbReference type="GO" id="GO:0052693">
    <property type="term" value="F:epoxyqueuosine reductase activity"/>
    <property type="evidence" value="ECO:0007669"/>
    <property type="project" value="UniProtKB-UniRule"/>
</dbReference>
<evidence type="ECO:0000256" key="3">
    <source>
        <dbReference type="ARBA" id="ARBA00008207"/>
    </source>
</evidence>
<organism evidence="18 19">
    <name type="scientific">Oceanotoga teriensis</name>
    <dbReference type="NCBI Taxonomy" id="515440"/>
    <lineage>
        <taxon>Bacteria</taxon>
        <taxon>Thermotogati</taxon>
        <taxon>Thermotogota</taxon>
        <taxon>Thermotogae</taxon>
        <taxon>Petrotogales</taxon>
        <taxon>Petrotogaceae</taxon>
        <taxon>Oceanotoga</taxon>
    </lineage>
</organism>
<evidence type="ECO:0000256" key="13">
    <source>
        <dbReference type="ARBA" id="ARBA00023157"/>
    </source>
</evidence>
<dbReference type="PANTHER" id="PTHR36701">
    <property type="entry name" value="EPOXYQUEUOSINE REDUCTASE QUEH"/>
    <property type="match status" value="1"/>
</dbReference>
<evidence type="ECO:0000256" key="8">
    <source>
        <dbReference type="ARBA" id="ARBA00022723"/>
    </source>
</evidence>
<comment type="function">
    <text evidence="1 17">Catalyzes the conversion of epoxyqueuosine (oQ) to queuosine (Q), which is a hypermodified base found in the wobble positions of tRNA(Asp), tRNA(Asn), tRNA(His) and tRNA(Tyr).</text>
</comment>
<evidence type="ECO:0000256" key="5">
    <source>
        <dbReference type="ARBA" id="ARBA00016895"/>
    </source>
</evidence>
<comment type="pathway">
    <text evidence="2 17">tRNA modification; tRNA-queuosine biosynthesis.</text>
</comment>
<dbReference type="GO" id="GO:0051539">
    <property type="term" value="F:4 iron, 4 sulfur cluster binding"/>
    <property type="evidence" value="ECO:0007669"/>
    <property type="project" value="UniProtKB-UniRule"/>
</dbReference>
<evidence type="ECO:0000256" key="4">
    <source>
        <dbReference type="ARBA" id="ARBA00012622"/>
    </source>
</evidence>
<evidence type="ECO:0000256" key="14">
    <source>
        <dbReference type="ARBA" id="ARBA00023284"/>
    </source>
</evidence>
<keyword evidence="14 17" id="KW-0676">Redox-active center</keyword>